<dbReference type="OrthoDB" id="10597473at2759"/>
<gene>
    <name evidence="3" type="primary">LOC117644760</name>
</gene>
<feature type="compositionally biased region" description="Low complexity" evidence="1">
    <location>
        <begin position="128"/>
        <end position="139"/>
    </location>
</feature>
<proteinExistence type="predicted"/>
<feature type="compositionally biased region" description="Low complexity" evidence="1">
    <location>
        <begin position="168"/>
        <end position="181"/>
    </location>
</feature>
<dbReference type="Proteomes" id="UP000515158">
    <property type="component" value="Unplaced"/>
</dbReference>
<reference evidence="3" key="1">
    <citation type="submission" date="2025-08" db="UniProtKB">
        <authorList>
            <consortium name="RefSeq"/>
        </authorList>
    </citation>
    <scope>IDENTIFICATION</scope>
    <source>
        <tissue evidence="3">Total insect</tissue>
    </source>
</reference>
<evidence type="ECO:0000256" key="1">
    <source>
        <dbReference type="SAM" id="MobiDB-lite"/>
    </source>
</evidence>
<feature type="region of interest" description="Disordered" evidence="1">
    <location>
        <begin position="121"/>
        <end position="181"/>
    </location>
</feature>
<dbReference type="RefSeq" id="XP_034240303.1">
    <property type="nucleotide sequence ID" value="XM_034384412.1"/>
</dbReference>
<name>A0A6P8YKA7_THRPL</name>
<feature type="compositionally biased region" description="Basic and acidic residues" evidence="1">
    <location>
        <begin position="140"/>
        <end position="149"/>
    </location>
</feature>
<sequence>MTRQSSRARFPQPVASLSTTRTCSWHKHFQNRVKLVVKVIVHIDLSQSLNFQQKFLTVKEEILKKLAWTRLACALAALLVVLQAPRGSALRSVREKQVKLEDIERDNLQSELLKQRPLERPEGHPAYHQHQQQHQQQHQHQQEEREPEQAYHPQHYHHQQQHHYRFEQPAAPQQHHHLQQQQQHLLYQAAASAAPAAPIVPTHVMYLLMPNGNVAAFQIAPHPNHIQAYYTPSGKPHLQHQMSLGTLFHQHAPIPMAYLQPQLPSHQLQSHQLQPQLQQQVHQQVQYVPAALPAASAQSGQRYHPTVHHQPTLSFNSPQAHQLHAQHFRELSGEPSASHGAGPEVSTYSQPAEQPQQPQQPIQQSHKSLFGAGVKATASPPLKGSFSTQTGQSYANFRQYG</sequence>
<feature type="compositionally biased region" description="Low complexity" evidence="1">
    <location>
        <begin position="350"/>
        <end position="364"/>
    </location>
</feature>
<feature type="compositionally biased region" description="Basic residues" evidence="1">
    <location>
        <begin position="154"/>
        <end position="163"/>
    </location>
</feature>
<dbReference type="AlphaFoldDB" id="A0A6P8YKA7"/>
<feature type="compositionally biased region" description="Polar residues" evidence="1">
    <location>
        <begin position="385"/>
        <end position="401"/>
    </location>
</feature>
<dbReference type="KEGG" id="tpal:117644760"/>
<dbReference type="GeneID" id="117644760"/>
<feature type="region of interest" description="Disordered" evidence="1">
    <location>
        <begin position="331"/>
        <end position="401"/>
    </location>
</feature>
<organism evidence="3">
    <name type="scientific">Thrips palmi</name>
    <name type="common">Melon thrips</name>
    <dbReference type="NCBI Taxonomy" id="161013"/>
    <lineage>
        <taxon>Eukaryota</taxon>
        <taxon>Metazoa</taxon>
        <taxon>Ecdysozoa</taxon>
        <taxon>Arthropoda</taxon>
        <taxon>Hexapoda</taxon>
        <taxon>Insecta</taxon>
        <taxon>Pterygota</taxon>
        <taxon>Neoptera</taxon>
        <taxon>Paraneoptera</taxon>
        <taxon>Thysanoptera</taxon>
        <taxon>Terebrantia</taxon>
        <taxon>Thripoidea</taxon>
        <taxon>Thripidae</taxon>
        <taxon>Thrips</taxon>
    </lineage>
</organism>
<evidence type="ECO:0000313" key="3">
    <source>
        <dbReference type="RefSeq" id="XP_034240303.1"/>
    </source>
</evidence>
<accession>A0A6P8YKA7</accession>
<dbReference type="InParanoid" id="A0A6P8YKA7"/>
<evidence type="ECO:0000313" key="2">
    <source>
        <dbReference type="Proteomes" id="UP000515158"/>
    </source>
</evidence>
<protein>
    <submittedName>
        <fullName evidence="3">GATA zinc finger domain-containing protein 10-like</fullName>
    </submittedName>
</protein>
<keyword evidence="2" id="KW-1185">Reference proteome</keyword>